<dbReference type="GeneID" id="86941108"/>
<name>A0AA37DG65_9FIRM</name>
<feature type="domain" description="SHSP" evidence="3">
    <location>
        <begin position="33"/>
        <end position="149"/>
    </location>
</feature>
<dbReference type="InterPro" id="IPR031107">
    <property type="entry name" value="Small_HSP"/>
</dbReference>
<comment type="similarity">
    <text evidence="1 2">Belongs to the small heat shock protein (HSP20) family.</text>
</comment>
<dbReference type="EMBL" id="AGEL01000007">
    <property type="protein sequence ID" value="EHO16662.1"/>
    <property type="molecule type" value="Genomic_DNA"/>
</dbReference>
<dbReference type="Proteomes" id="UP000018466">
    <property type="component" value="Unassembled WGS sequence"/>
</dbReference>
<evidence type="ECO:0000259" key="3">
    <source>
        <dbReference type="PROSITE" id="PS01031"/>
    </source>
</evidence>
<evidence type="ECO:0000256" key="2">
    <source>
        <dbReference type="RuleBase" id="RU003616"/>
    </source>
</evidence>
<dbReference type="Gene3D" id="2.60.40.790">
    <property type="match status" value="1"/>
</dbReference>
<comment type="caution">
    <text evidence="4">The sequence shown here is derived from an EMBL/GenBank/DDBJ whole genome shotgun (WGS) entry which is preliminary data.</text>
</comment>
<dbReference type="PANTHER" id="PTHR11527">
    <property type="entry name" value="HEAT-SHOCK PROTEIN 20 FAMILY MEMBER"/>
    <property type="match status" value="1"/>
</dbReference>
<reference evidence="4 5" key="1">
    <citation type="submission" date="2011-10" db="EMBL/GenBank/DDBJ databases">
        <title>The Genome Sequence of Lachnospiraceae bacterium ACC2.</title>
        <authorList>
            <consortium name="The Broad Institute Genome Sequencing Platform"/>
            <person name="Earl A."/>
            <person name="Ward D."/>
            <person name="Feldgarden M."/>
            <person name="Gevers D."/>
            <person name="Sizova M."/>
            <person name="Hazen A."/>
            <person name="Epstein S."/>
            <person name="Young S.K."/>
            <person name="Zeng Q."/>
            <person name="Gargeya S."/>
            <person name="Fitzgerald M."/>
            <person name="Haas B."/>
            <person name="Abouelleil A."/>
            <person name="Alvarado L."/>
            <person name="Arachchi H.M."/>
            <person name="Berlin A."/>
            <person name="Brown A."/>
            <person name="Chapman S.B."/>
            <person name="Chen Z."/>
            <person name="Dunbar C."/>
            <person name="Freedman E."/>
            <person name="Gearin G."/>
            <person name="Goldberg J."/>
            <person name="Griggs A."/>
            <person name="Gujja S."/>
            <person name="Heiman D."/>
            <person name="Howarth C."/>
            <person name="Larson L."/>
            <person name="Lui A."/>
            <person name="MacDonald P.J.P."/>
            <person name="Montmayeur A."/>
            <person name="Murphy C."/>
            <person name="Neiman D."/>
            <person name="Pearson M."/>
            <person name="Priest M."/>
            <person name="Roberts A."/>
            <person name="Saif S."/>
            <person name="Shea T."/>
            <person name="Shenoy N."/>
            <person name="Sisk P."/>
            <person name="Stolte C."/>
            <person name="Sykes S."/>
            <person name="Wortman J."/>
            <person name="Nusbaum C."/>
            <person name="Birren B."/>
        </authorList>
    </citation>
    <scope>NUCLEOTIDE SEQUENCE [LARGE SCALE GENOMIC DNA]</scope>
    <source>
        <strain evidence="4 5">ACC2</strain>
    </source>
</reference>
<dbReference type="AlphaFoldDB" id="A0AA37DG65"/>
<dbReference type="PROSITE" id="PS01031">
    <property type="entry name" value="SHSP"/>
    <property type="match status" value="1"/>
</dbReference>
<dbReference type="RefSeq" id="WP_009533193.1">
    <property type="nucleotide sequence ID" value="NZ_CAJPPX010000006.1"/>
</dbReference>
<dbReference type="Pfam" id="PF00011">
    <property type="entry name" value="HSP20"/>
    <property type="match status" value="1"/>
</dbReference>
<proteinExistence type="inferred from homology"/>
<evidence type="ECO:0000256" key="1">
    <source>
        <dbReference type="PROSITE-ProRule" id="PRU00285"/>
    </source>
</evidence>
<dbReference type="InterPro" id="IPR002068">
    <property type="entry name" value="A-crystallin/Hsp20_dom"/>
</dbReference>
<organism evidence="4 5">
    <name type="scientific">Stomatobaculum longum</name>
    <dbReference type="NCBI Taxonomy" id="796942"/>
    <lineage>
        <taxon>Bacteria</taxon>
        <taxon>Bacillati</taxon>
        <taxon>Bacillota</taxon>
        <taxon>Clostridia</taxon>
        <taxon>Lachnospirales</taxon>
        <taxon>Lachnospiraceae</taxon>
        <taxon>Stomatobaculum</taxon>
    </lineage>
</organism>
<accession>A0AA37DG65</accession>
<evidence type="ECO:0000313" key="4">
    <source>
        <dbReference type="EMBL" id="EHO16662.1"/>
    </source>
</evidence>
<keyword evidence="5" id="KW-1185">Reference proteome</keyword>
<dbReference type="SUPFAM" id="SSF49764">
    <property type="entry name" value="HSP20-like chaperones"/>
    <property type="match status" value="1"/>
</dbReference>
<protein>
    <recommendedName>
        <fullName evidence="3">SHSP domain-containing protein</fullName>
    </recommendedName>
</protein>
<gene>
    <name evidence="4" type="ORF">HMPREF9623_01361</name>
</gene>
<evidence type="ECO:0000313" key="5">
    <source>
        <dbReference type="Proteomes" id="UP000018466"/>
    </source>
</evidence>
<dbReference type="InterPro" id="IPR008978">
    <property type="entry name" value="HSP20-like_chaperone"/>
</dbReference>
<dbReference type="CDD" id="cd06471">
    <property type="entry name" value="ACD_LpsHSP_like"/>
    <property type="match status" value="1"/>
</dbReference>
<sequence length="149" mass="17162">MLVPSLFGENLFDDWFDFPALKGADQTDRKLYGRRARMLMKTDVHEKEDSYELDIDLPGFKKDELAVELNNGYLTVSAAKGLDEEKKDQDGKLIRQERYSGSMQRSFYVGTHVKEEDVKAKFEQGVLKLSIPKKTEAKLPEKKTILIEE</sequence>